<evidence type="ECO:0000313" key="1">
    <source>
        <dbReference type="EMBL" id="HIZ52825.1"/>
    </source>
</evidence>
<comment type="caution">
    <text evidence="1">The sequence shown here is derived from an EMBL/GenBank/DDBJ whole genome shotgun (WGS) entry which is preliminary data.</text>
</comment>
<sequence>MSVDAIQKIIEAEIEAETIIQETATLIQEKQQASQEALAAFRKELREKEKIEQQRLLEKSEREFEQIKAPLTVKTNGEIEKLQQISPVLREKAIEKMIEEVVG</sequence>
<name>A0A9D2F5F5_9ENTE</name>
<evidence type="ECO:0000313" key="2">
    <source>
        <dbReference type="Proteomes" id="UP000824063"/>
    </source>
</evidence>
<dbReference type="EMBL" id="DXBN01000062">
    <property type="protein sequence ID" value="HIZ52825.1"/>
    <property type="molecule type" value="Genomic_DNA"/>
</dbReference>
<protein>
    <submittedName>
        <fullName evidence="1">Uncharacterized protein</fullName>
    </submittedName>
</protein>
<organism evidence="1 2">
    <name type="scientific">Candidatus Enterococcus avicola</name>
    <dbReference type="NCBI Taxonomy" id="2838561"/>
    <lineage>
        <taxon>Bacteria</taxon>
        <taxon>Bacillati</taxon>
        <taxon>Bacillota</taxon>
        <taxon>Bacilli</taxon>
        <taxon>Lactobacillales</taxon>
        <taxon>Enterococcaceae</taxon>
        <taxon>Enterococcus</taxon>
    </lineage>
</organism>
<reference evidence="1" key="2">
    <citation type="submission" date="2021-04" db="EMBL/GenBank/DDBJ databases">
        <authorList>
            <person name="Gilroy R."/>
        </authorList>
    </citation>
    <scope>NUCLEOTIDE SEQUENCE</scope>
    <source>
        <strain evidence="1">CHK172-16539</strain>
    </source>
</reference>
<dbReference type="AlphaFoldDB" id="A0A9D2F5F5"/>
<dbReference type="Proteomes" id="UP000824063">
    <property type="component" value="Unassembled WGS sequence"/>
</dbReference>
<accession>A0A9D2F5F5</accession>
<gene>
    <name evidence="1" type="ORF">IAA20_02655</name>
</gene>
<proteinExistence type="predicted"/>
<reference evidence="1" key="1">
    <citation type="journal article" date="2021" name="PeerJ">
        <title>Extensive microbial diversity within the chicken gut microbiome revealed by metagenomics and culture.</title>
        <authorList>
            <person name="Gilroy R."/>
            <person name="Ravi A."/>
            <person name="Getino M."/>
            <person name="Pursley I."/>
            <person name="Horton D.L."/>
            <person name="Alikhan N.F."/>
            <person name="Baker D."/>
            <person name="Gharbi K."/>
            <person name="Hall N."/>
            <person name="Watson M."/>
            <person name="Adriaenssens E.M."/>
            <person name="Foster-Nyarko E."/>
            <person name="Jarju S."/>
            <person name="Secka A."/>
            <person name="Antonio M."/>
            <person name="Oren A."/>
            <person name="Chaudhuri R.R."/>
            <person name="La Ragione R."/>
            <person name="Hildebrand F."/>
            <person name="Pallen M.J."/>
        </authorList>
    </citation>
    <scope>NUCLEOTIDE SEQUENCE</scope>
    <source>
        <strain evidence="1">CHK172-16539</strain>
    </source>
</reference>